<keyword evidence="7" id="KW-0406">Ion transport</keyword>
<feature type="transmembrane region" description="Helical" evidence="11">
    <location>
        <begin position="70"/>
        <end position="87"/>
    </location>
</feature>
<dbReference type="GO" id="GO:0016020">
    <property type="term" value="C:membrane"/>
    <property type="evidence" value="ECO:0007669"/>
    <property type="project" value="UniProtKB-SubCell"/>
</dbReference>
<evidence type="ECO:0000256" key="1">
    <source>
        <dbReference type="ARBA" id="ARBA00004141"/>
    </source>
</evidence>
<dbReference type="GO" id="GO:0015297">
    <property type="term" value="F:antiporter activity"/>
    <property type="evidence" value="ECO:0007669"/>
    <property type="project" value="UniProtKB-KW"/>
</dbReference>
<evidence type="ECO:0000256" key="5">
    <source>
        <dbReference type="ARBA" id="ARBA00022989"/>
    </source>
</evidence>
<gene>
    <name evidence="13" type="ORF">GQ26_0180990</name>
</gene>
<dbReference type="Pfam" id="PF00999">
    <property type="entry name" value="Na_H_Exchanger"/>
    <property type="match status" value="1"/>
</dbReference>
<evidence type="ECO:0000256" key="9">
    <source>
        <dbReference type="ARBA" id="ARBA00023201"/>
    </source>
</evidence>
<feature type="transmembrane region" description="Helical" evidence="11">
    <location>
        <begin position="242"/>
        <end position="261"/>
    </location>
</feature>
<feature type="region of interest" description="Disordered" evidence="10">
    <location>
        <begin position="292"/>
        <end position="336"/>
    </location>
</feature>
<dbReference type="GO" id="GO:1902600">
    <property type="term" value="P:proton transmembrane transport"/>
    <property type="evidence" value="ECO:0007669"/>
    <property type="project" value="InterPro"/>
</dbReference>
<sequence>MSTNTSQAAFAYEEPSIGTILNQAGFLLVLNIVNVCLDKLLYCGLIGQLFIGILWGSPGAKWVDTDLEHVIQQLGYLGLIMIVYEGGLSISIKALKANIFVSIAVALTGILTPIALSFVLKELVSASSLQAFAAGVALGATSLGTTFTILSTTNLISTRLGTVTTCAAMLDDVVGLVLVQVIANLDGSNTSFNPITVIRPVFVSIGFGVGVFVLCSFCLKSILQAIMTKENKFPEFMKTPQFAFSAHTVILVGMVASATYAGTSSLFAAYLGGVIVKWFDEYYAELKTKQTSSRSGSPQSIMDQSHANSQERNAQAGEQRPCEHTSSNSSLPMHSKDHKVHTGEVIYEKYYKGPVDRILIPFFFVSLHCQFSPA</sequence>
<dbReference type="EMBL" id="JPOX01000018">
    <property type="protein sequence ID" value="KFX46603.1"/>
    <property type="molecule type" value="Genomic_DNA"/>
</dbReference>
<keyword evidence="4 11" id="KW-0812">Transmembrane</keyword>
<evidence type="ECO:0000256" key="11">
    <source>
        <dbReference type="SAM" id="Phobius"/>
    </source>
</evidence>
<evidence type="ECO:0000256" key="10">
    <source>
        <dbReference type="SAM" id="MobiDB-lite"/>
    </source>
</evidence>
<keyword evidence="3" id="KW-0050">Antiport</keyword>
<feature type="transmembrane region" description="Helical" evidence="11">
    <location>
        <begin position="162"/>
        <end position="182"/>
    </location>
</feature>
<evidence type="ECO:0000256" key="2">
    <source>
        <dbReference type="ARBA" id="ARBA00022448"/>
    </source>
</evidence>
<dbReference type="eggNOG" id="ENOG502QU6S">
    <property type="taxonomic scope" value="Eukaryota"/>
</dbReference>
<evidence type="ECO:0000256" key="8">
    <source>
        <dbReference type="ARBA" id="ARBA00023136"/>
    </source>
</evidence>
<dbReference type="InterPro" id="IPR006153">
    <property type="entry name" value="Cation/H_exchanger_TM"/>
</dbReference>
<proteinExistence type="predicted"/>
<dbReference type="PANTHER" id="PTHR43562">
    <property type="entry name" value="NAPA-TYPE SODIUM/HYDROGEN ANTIPORTER"/>
    <property type="match status" value="1"/>
</dbReference>
<accession>A0A093XMZ9</accession>
<feature type="compositionally biased region" description="Polar residues" evidence="10">
    <location>
        <begin position="292"/>
        <end position="313"/>
    </location>
</feature>
<comment type="caution">
    <text evidence="13">The sequence shown here is derived from an EMBL/GenBank/DDBJ whole genome shotgun (WGS) entry which is preliminary data.</text>
</comment>
<protein>
    <submittedName>
        <fullName evidence="13">Cation/H(+) antiporter 17</fullName>
    </submittedName>
</protein>
<dbReference type="GO" id="GO:0006814">
    <property type="term" value="P:sodium ion transport"/>
    <property type="evidence" value="ECO:0007669"/>
    <property type="project" value="UniProtKB-KW"/>
</dbReference>
<reference evidence="13" key="1">
    <citation type="journal article" date="2014" name="PLoS Genet.">
        <title>Signature Gene Expression Reveals Novel Clues to the Molecular Mechanisms of Dimorphic Transition in Penicillium marneffei.</title>
        <authorList>
            <person name="Yang E."/>
            <person name="Wang G."/>
            <person name="Cai J."/>
            <person name="Woo P.C."/>
            <person name="Lau S.K."/>
            <person name="Yuen K.-Y."/>
            <person name="Chow W.-N."/>
            <person name="Lin X."/>
        </authorList>
    </citation>
    <scope>NUCLEOTIDE SEQUENCE [LARGE SCALE GENOMIC DNA]</scope>
    <source>
        <strain evidence="13">PM1</strain>
    </source>
</reference>
<dbReference type="AlphaFoldDB" id="A0A093XMZ9"/>
<dbReference type="PANTHER" id="PTHR43562:SF3">
    <property type="entry name" value="SODIUM ION_PROTON EXCHANGER (EUROFUNG)"/>
    <property type="match status" value="1"/>
</dbReference>
<evidence type="ECO:0000313" key="13">
    <source>
        <dbReference type="EMBL" id="KFX46603.1"/>
    </source>
</evidence>
<organism evidence="13">
    <name type="scientific">Talaromyces marneffei PM1</name>
    <dbReference type="NCBI Taxonomy" id="1077442"/>
    <lineage>
        <taxon>Eukaryota</taxon>
        <taxon>Fungi</taxon>
        <taxon>Dikarya</taxon>
        <taxon>Ascomycota</taxon>
        <taxon>Pezizomycotina</taxon>
        <taxon>Eurotiomycetes</taxon>
        <taxon>Eurotiomycetidae</taxon>
        <taxon>Eurotiales</taxon>
        <taxon>Trichocomaceae</taxon>
        <taxon>Talaromyces</taxon>
        <taxon>Talaromyces sect. Talaromyces</taxon>
    </lineage>
</organism>
<keyword evidence="5 11" id="KW-1133">Transmembrane helix</keyword>
<evidence type="ECO:0000256" key="4">
    <source>
        <dbReference type="ARBA" id="ARBA00022692"/>
    </source>
</evidence>
<evidence type="ECO:0000256" key="7">
    <source>
        <dbReference type="ARBA" id="ARBA00023065"/>
    </source>
</evidence>
<feature type="transmembrane region" description="Helical" evidence="11">
    <location>
        <begin position="202"/>
        <end position="222"/>
    </location>
</feature>
<feature type="transmembrane region" description="Helical" evidence="11">
    <location>
        <begin position="99"/>
        <end position="119"/>
    </location>
</feature>
<keyword evidence="8 11" id="KW-0472">Membrane</keyword>
<feature type="transmembrane region" description="Helical" evidence="11">
    <location>
        <begin position="15"/>
        <end position="33"/>
    </location>
</feature>
<dbReference type="HOGENOM" id="CLU_024407_0_0_1"/>
<feature type="domain" description="Cation/H+ exchanger transmembrane" evidence="12">
    <location>
        <begin position="44"/>
        <end position="280"/>
    </location>
</feature>
<comment type="subcellular location">
    <subcellularLocation>
        <location evidence="1">Membrane</location>
        <topology evidence="1">Multi-pass membrane protein</topology>
    </subcellularLocation>
</comment>
<dbReference type="Gene3D" id="1.20.1530.20">
    <property type="match status" value="1"/>
</dbReference>
<evidence type="ECO:0000259" key="12">
    <source>
        <dbReference type="Pfam" id="PF00999"/>
    </source>
</evidence>
<name>A0A093XMZ9_TALMA</name>
<evidence type="ECO:0000256" key="3">
    <source>
        <dbReference type="ARBA" id="ARBA00022449"/>
    </source>
</evidence>
<keyword evidence="2" id="KW-0813">Transport</keyword>
<dbReference type="InterPro" id="IPR038770">
    <property type="entry name" value="Na+/solute_symporter_sf"/>
</dbReference>
<keyword evidence="9" id="KW-0739">Sodium transport</keyword>
<keyword evidence="6" id="KW-0915">Sodium</keyword>
<evidence type="ECO:0000256" key="6">
    <source>
        <dbReference type="ARBA" id="ARBA00023053"/>
    </source>
</evidence>
<feature type="transmembrane region" description="Helical" evidence="11">
    <location>
        <begin position="131"/>
        <end position="150"/>
    </location>
</feature>
<feature type="transmembrane region" description="Helical" evidence="11">
    <location>
        <begin position="40"/>
        <end position="58"/>
    </location>
</feature>